<name>A0ACB8G504_9SAUR</name>
<keyword evidence="2" id="KW-1185">Reference proteome</keyword>
<reference evidence="1" key="1">
    <citation type="submission" date="2021-08" db="EMBL/GenBank/DDBJ databases">
        <title>The first chromosome-level gecko genome reveals the dynamic sex chromosomes of Neotropical dwarf geckos (Sphaerodactylidae: Sphaerodactylus).</title>
        <authorList>
            <person name="Pinto B.J."/>
            <person name="Keating S.E."/>
            <person name="Gamble T."/>
        </authorList>
    </citation>
    <scope>NUCLEOTIDE SEQUENCE</scope>
    <source>
        <strain evidence="1">TG3544</strain>
    </source>
</reference>
<evidence type="ECO:0000313" key="1">
    <source>
        <dbReference type="EMBL" id="KAH8014483.1"/>
    </source>
</evidence>
<dbReference type="Proteomes" id="UP000827872">
    <property type="component" value="Linkage Group LG02"/>
</dbReference>
<protein>
    <submittedName>
        <fullName evidence="1">Uncharacterized protein</fullName>
    </submittedName>
</protein>
<gene>
    <name evidence="1" type="ORF">K3G42_029386</name>
</gene>
<sequence length="87" mass="9877">MPLHLYDPRSLEKRKNRMRNTADATVMAKLIAMRKAKVTDNVNSKGRVRSVTVIATAKLPEKDSTNEPHLGQTSLNTIPYKYHPITF</sequence>
<accession>A0ACB8G504</accession>
<evidence type="ECO:0000313" key="2">
    <source>
        <dbReference type="Proteomes" id="UP000827872"/>
    </source>
</evidence>
<proteinExistence type="predicted"/>
<organism evidence="1 2">
    <name type="scientific">Sphaerodactylus townsendi</name>
    <dbReference type="NCBI Taxonomy" id="933632"/>
    <lineage>
        <taxon>Eukaryota</taxon>
        <taxon>Metazoa</taxon>
        <taxon>Chordata</taxon>
        <taxon>Craniata</taxon>
        <taxon>Vertebrata</taxon>
        <taxon>Euteleostomi</taxon>
        <taxon>Lepidosauria</taxon>
        <taxon>Squamata</taxon>
        <taxon>Bifurcata</taxon>
        <taxon>Gekkota</taxon>
        <taxon>Sphaerodactylidae</taxon>
        <taxon>Sphaerodactylus</taxon>
    </lineage>
</organism>
<dbReference type="EMBL" id="CM037615">
    <property type="protein sequence ID" value="KAH8014483.1"/>
    <property type="molecule type" value="Genomic_DNA"/>
</dbReference>
<comment type="caution">
    <text evidence="1">The sequence shown here is derived from an EMBL/GenBank/DDBJ whole genome shotgun (WGS) entry which is preliminary data.</text>
</comment>